<dbReference type="AlphaFoldDB" id="A0A6A1V9M5"/>
<gene>
    <name evidence="1" type="ORF">CJ030_MR6G020496</name>
</gene>
<protein>
    <submittedName>
        <fullName evidence="1">Uncharacterized protein</fullName>
    </submittedName>
</protein>
<evidence type="ECO:0000313" key="1">
    <source>
        <dbReference type="EMBL" id="KAB1209549.1"/>
    </source>
</evidence>
<organism evidence="1 2">
    <name type="scientific">Morella rubra</name>
    <name type="common">Chinese bayberry</name>
    <dbReference type="NCBI Taxonomy" id="262757"/>
    <lineage>
        <taxon>Eukaryota</taxon>
        <taxon>Viridiplantae</taxon>
        <taxon>Streptophyta</taxon>
        <taxon>Embryophyta</taxon>
        <taxon>Tracheophyta</taxon>
        <taxon>Spermatophyta</taxon>
        <taxon>Magnoliopsida</taxon>
        <taxon>eudicotyledons</taxon>
        <taxon>Gunneridae</taxon>
        <taxon>Pentapetalae</taxon>
        <taxon>rosids</taxon>
        <taxon>fabids</taxon>
        <taxon>Fagales</taxon>
        <taxon>Myricaceae</taxon>
        <taxon>Morella</taxon>
    </lineage>
</organism>
<sequence length="216" mass="24434">MSRRAACSSSTSDGSHGGVASTELEVDAYSRMCFYGLKSQTKTSKTEAQAGDSSTIVDIRIVVSWSGPDLLISAFNNFRALSGQLYRSPGHHAFVREQIIKQRHLAYNFFEWIDTPHSARGEDVIARIVRKMKIHYRKTAFGCQIFLSPKVKYLLPKVIAVEKSLTPGLIEEACHPCSSVTNSEFPQEVVSRRQLRQFGWLFHFVWQVLCERQCVT</sequence>
<proteinExistence type="predicted"/>
<dbReference type="EMBL" id="RXIC02000024">
    <property type="protein sequence ID" value="KAB1209549.1"/>
    <property type="molecule type" value="Genomic_DNA"/>
</dbReference>
<dbReference type="Proteomes" id="UP000516437">
    <property type="component" value="Chromosome 6"/>
</dbReference>
<evidence type="ECO:0000313" key="2">
    <source>
        <dbReference type="Proteomes" id="UP000516437"/>
    </source>
</evidence>
<name>A0A6A1V9M5_9ROSI</name>
<reference evidence="1 2" key="1">
    <citation type="journal article" date="2019" name="Plant Biotechnol. J.">
        <title>The red bayberry genome and genetic basis of sex determination.</title>
        <authorList>
            <person name="Jia H.M."/>
            <person name="Jia H.J."/>
            <person name="Cai Q.L."/>
            <person name="Wang Y."/>
            <person name="Zhao H.B."/>
            <person name="Yang W.F."/>
            <person name="Wang G.Y."/>
            <person name="Li Y.H."/>
            <person name="Zhan D.L."/>
            <person name="Shen Y.T."/>
            <person name="Niu Q.F."/>
            <person name="Chang L."/>
            <person name="Qiu J."/>
            <person name="Zhao L."/>
            <person name="Xie H.B."/>
            <person name="Fu W.Y."/>
            <person name="Jin J."/>
            <person name="Li X.W."/>
            <person name="Jiao Y."/>
            <person name="Zhou C.C."/>
            <person name="Tu T."/>
            <person name="Chai C.Y."/>
            <person name="Gao J.L."/>
            <person name="Fan L.J."/>
            <person name="van de Weg E."/>
            <person name="Wang J.Y."/>
            <person name="Gao Z.S."/>
        </authorList>
    </citation>
    <scope>NUCLEOTIDE SEQUENCE [LARGE SCALE GENOMIC DNA]</scope>
    <source>
        <tissue evidence="1">Leaves</tissue>
    </source>
</reference>
<comment type="caution">
    <text evidence="1">The sequence shown here is derived from an EMBL/GenBank/DDBJ whole genome shotgun (WGS) entry which is preliminary data.</text>
</comment>
<accession>A0A6A1V9M5</accession>
<keyword evidence="2" id="KW-1185">Reference proteome</keyword>